<evidence type="ECO:0000256" key="6">
    <source>
        <dbReference type="ARBA" id="ARBA00023004"/>
    </source>
</evidence>
<keyword evidence="4 8" id="KW-0479">Metal-binding</keyword>
<comment type="cofactor">
    <cofactor evidence="1 8">
        <name>heme</name>
        <dbReference type="ChEBI" id="CHEBI:30413"/>
    </cofactor>
</comment>
<dbReference type="GO" id="GO:0016705">
    <property type="term" value="F:oxidoreductase activity, acting on paired donors, with incorporation or reduction of molecular oxygen"/>
    <property type="evidence" value="ECO:0007669"/>
    <property type="project" value="InterPro"/>
</dbReference>
<evidence type="ECO:0000256" key="7">
    <source>
        <dbReference type="ARBA" id="ARBA00023033"/>
    </source>
</evidence>
<dbReference type="CDD" id="cd11054">
    <property type="entry name" value="CYP24A1-like"/>
    <property type="match status" value="1"/>
</dbReference>
<keyword evidence="11" id="KW-1185">Reference proteome</keyword>
<evidence type="ECO:0000313" key="11">
    <source>
        <dbReference type="Proteomes" id="UP001374579"/>
    </source>
</evidence>
<evidence type="ECO:0000256" key="9">
    <source>
        <dbReference type="RuleBase" id="RU000461"/>
    </source>
</evidence>
<comment type="similarity">
    <text evidence="2 9">Belongs to the cytochrome P450 family.</text>
</comment>
<dbReference type="SUPFAM" id="SSF48264">
    <property type="entry name" value="Cytochrome P450"/>
    <property type="match status" value="1"/>
</dbReference>
<feature type="binding site" description="axial binding residue" evidence="8">
    <location>
        <position position="464"/>
    </location>
    <ligand>
        <name>heme</name>
        <dbReference type="ChEBI" id="CHEBI:30413"/>
    </ligand>
    <ligandPart>
        <name>Fe</name>
        <dbReference type="ChEBI" id="CHEBI:18248"/>
    </ligandPart>
</feature>
<evidence type="ECO:0000256" key="2">
    <source>
        <dbReference type="ARBA" id="ARBA00010617"/>
    </source>
</evidence>
<protein>
    <recommendedName>
        <fullName evidence="12">Cytochrome P450</fullName>
    </recommendedName>
</protein>
<keyword evidence="6 8" id="KW-0408">Iron</keyword>
<dbReference type="GO" id="GO:0004497">
    <property type="term" value="F:monooxygenase activity"/>
    <property type="evidence" value="ECO:0007669"/>
    <property type="project" value="UniProtKB-KW"/>
</dbReference>
<dbReference type="PRINTS" id="PR00463">
    <property type="entry name" value="EP450I"/>
</dbReference>
<dbReference type="PANTHER" id="PTHR24279">
    <property type="entry name" value="CYTOCHROME P450"/>
    <property type="match status" value="1"/>
</dbReference>
<dbReference type="Gene3D" id="1.10.630.10">
    <property type="entry name" value="Cytochrome P450"/>
    <property type="match status" value="1"/>
</dbReference>
<evidence type="ECO:0000256" key="5">
    <source>
        <dbReference type="ARBA" id="ARBA00023002"/>
    </source>
</evidence>
<dbReference type="PANTHER" id="PTHR24279:SF120">
    <property type="entry name" value="CYTOCHROME P450"/>
    <property type="match status" value="1"/>
</dbReference>
<keyword evidence="3 8" id="KW-0349">Heme</keyword>
<organism evidence="10 11">
    <name type="scientific">Littorina saxatilis</name>
    <dbReference type="NCBI Taxonomy" id="31220"/>
    <lineage>
        <taxon>Eukaryota</taxon>
        <taxon>Metazoa</taxon>
        <taxon>Spiralia</taxon>
        <taxon>Lophotrochozoa</taxon>
        <taxon>Mollusca</taxon>
        <taxon>Gastropoda</taxon>
        <taxon>Caenogastropoda</taxon>
        <taxon>Littorinimorpha</taxon>
        <taxon>Littorinoidea</taxon>
        <taxon>Littorinidae</taxon>
        <taxon>Littorina</taxon>
    </lineage>
</organism>
<sequence>MSRARAVLQRVPEILKQTTTRHTTTFTLKPLAAHGHTGFDAPEVGDHVTSDPPQLSDIPGPRSLPGIGAMWQYLPGGKYHGLDLNIAIKHMNTEHGDVVREEIVPGLNLIRLYDPNDFADVYKAEGECPHRVLFGLLTHYNNVYNDGAQGLLTSQDSEWKQLRSQVQQPILQPKAVNGFAKQHANIASDFVDRIARRIDDTGSITNFLPEIYKYVTEGVGTVCFDKRLGLLEDNNAEGEQFIRAVGETLTLTQKELQLLPLYRHVPTPVFARFTAANNLIQKLSTRYMQEAMQDKEHRPTGQLVKHLLFHSDLTQRHIFTFLSEFFAAGVDTTGHYLAFTLYALAKNPKVQEKLYSELKDVTDDDITSGALESAPYLRAFLKESLRVYPVAPGLGRTLRKDAVLGGYNVPAGTNIVLQYDLAGKDPRFVSNPEEFQPERWLRNNKSEKVLAFTTLPFGFGPRSCPGRRLAGQEVGVAVAKILQRFRVCYNGGELPIKMQLLNTPAEPLNFCFTPRSM</sequence>
<dbReference type="InterPro" id="IPR050479">
    <property type="entry name" value="CYP11_CYP27_families"/>
</dbReference>
<dbReference type="AlphaFoldDB" id="A0AAN9B502"/>
<evidence type="ECO:0008006" key="12">
    <source>
        <dbReference type="Google" id="ProtNLM"/>
    </source>
</evidence>
<dbReference type="PROSITE" id="PS00086">
    <property type="entry name" value="CYTOCHROME_P450"/>
    <property type="match status" value="1"/>
</dbReference>
<keyword evidence="5 9" id="KW-0560">Oxidoreductase</keyword>
<dbReference type="InterPro" id="IPR002401">
    <property type="entry name" value="Cyt_P450_E_grp-I"/>
</dbReference>
<dbReference type="InterPro" id="IPR017972">
    <property type="entry name" value="Cyt_P450_CS"/>
</dbReference>
<dbReference type="GO" id="GO:0020037">
    <property type="term" value="F:heme binding"/>
    <property type="evidence" value="ECO:0007669"/>
    <property type="project" value="InterPro"/>
</dbReference>
<evidence type="ECO:0000256" key="3">
    <source>
        <dbReference type="ARBA" id="ARBA00022617"/>
    </source>
</evidence>
<gene>
    <name evidence="10" type="ORF">V1264_003235</name>
</gene>
<dbReference type="Pfam" id="PF00067">
    <property type="entry name" value="p450"/>
    <property type="match status" value="1"/>
</dbReference>
<evidence type="ECO:0000256" key="4">
    <source>
        <dbReference type="ARBA" id="ARBA00022723"/>
    </source>
</evidence>
<dbReference type="GO" id="GO:0005506">
    <property type="term" value="F:iron ion binding"/>
    <property type="evidence" value="ECO:0007669"/>
    <property type="project" value="InterPro"/>
</dbReference>
<accession>A0AAN9B502</accession>
<reference evidence="10 11" key="1">
    <citation type="submission" date="2024-02" db="EMBL/GenBank/DDBJ databases">
        <title>Chromosome-scale genome assembly of the rough periwinkle Littorina saxatilis.</title>
        <authorList>
            <person name="De Jode A."/>
            <person name="Faria R."/>
            <person name="Formenti G."/>
            <person name="Sims Y."/>
            <person name="Smith T.P."/>
            <person name="Tracey A."/>
            <person name="Wood J.M.D."/>
            <person name="Zagrodzka Z.B."/>
            <person name="Johannesson K."/>
            <person name="Butlin R.K."/>
            <person name="Leder E.H."/>
        </authorList>
    </citation>
    <scope>NUCLEOTIDE SEQUENCE [LARGE SCALE GENOMIC DNA]</scope>
    <source>
        <strain evidence="10">Snail1</strain>
        <tissue evidence="10">Muscle</tissue>
    </source>
</reference>
<proteinExistence type="inferred from homology"/>
<dbReference type="EMBL" id="JBAMIC010000012">
    <property type="protein sequence ID" value="KAK7099037.1"/>
    <property type="molecule type" value="Genomic_DNA"/>
</dbReference>
<dbReference type="PRINTS" id="PR00385">
    <property type="entry name" value="P450"/>
</dbReference>
<evidence type="ECO:0000313" key="10">
    <source>
        <dbReference type="EMBL" id="KAK7099037.1"/>
    </source>
</evidence>
<comment type="caution">
    <text evidence="10">The sequence shown here is derived from an EMBL/GenBank/DDBJ whole genome shotgun (WGS) entry which is preliminary data.</text>
</comment>
<name>A0AAN9B502_9CAEN</name>
<evidence type="ECO:0000256" key="1">
    <source>
        <dbReference type="ARBA" id="ARBA00001971"/>
    </source>
</evidence>
<keyword evidence="7 9" id="KW-0503">Monooxygenase</keyword>
<dbReference type="FunFam" id="1.10.630.10:FF:000006">
    <property type="entry name" value="Cytochrome P450 302a1, mitochondrial"/>
    <property type="match status" value="1"/>
</dbReference>
<dbReference type="Proteomes" id="UP001374579">
    <property type="component" value="Unassembled WGS sequence"/>
</dbReference>
<dbReference type="InterPro" id="IPR036396">
    <property type="entry name" value="Cyt_P450_sf"/>
</dbReference>
<evidence type="ECO:0000256" key="8">
    <source>
        <dbReference type="PIRSR" id="PIRSR602401-1"/>
    </source>
</evidence>
<dbReference type="InterPro" id="IPR001128">
    <property type="entry name" value="Cyt_P450"/>
</dbReference>